<evidence type="ECO:0000313" key="2">
    <source>
        <dbReference type="WBParaSite" id="ACRNAN_scaffold606.g9849.t1"/>
    </source>
</evidence>
<dbReference type="Proteomes" id="UP000887540">
    <property type="component" value="Unplaced"/>
</dbReference>
<proteinExistence type="predicted"/>
<dbReference type="WBParaSite" id="ACRNAN_scaffold606.g9849.t1">
    <property type="protein sequence ID" value="ACRNAN_scaffold606.g9849.t1"/>
    <property type="gene ID" value="ACRNAN_scaffold606.g9849"/>
</dbReference>
<evidence type="ECO:0000313" key="1">
    <source>
        <dbReference type="Proteomes" id="UP000887540"/>
    </source>
</evidence>
<protein>
    <submittedName>
        <fullName evidence="2">Testicular haploid expressed protein</fullName>
    </submittedName>
</protein>
<organism evidence="1 2">
    <name type="scientific">Acrobeloides nanus</name>
    <dbReference type="NCBI Taxonomy" id="290746"/>
    <lineage>
        <taxon>Eukaryota</taxon>
        <taxon>Metazoa</taxon>
        <taxon>Ecdysozoa</taxon>
        <taxon>Nematoda</taxon>
        <taxon>Chromadorea</taxon>
        <taxon>Rhabditida</taxon>
        <taxon>Tylenchina</taxon>
        <taxon>Cephalobomorpha</taxon>
        <taxon>Cephaloboidea</taxon>
        <taxon>Cephalobidae</taxon>
        <taxon>Acrobeloides</taxon>
    </lineage>
</organism>
<sequence length="140" mass="16239">MACMKKNAWKASYVSIDIPDYYQNYERYETTPIQRPTNISTPENESSFYIPKRYQHLPSSSIVPLPPSYSETFPSKDIKPKLISEPRKCIEKLMDKSTRAPGYARLINETDLSYQEKYTYSKPLVPSSSSNWKPSPLPLY</sequence>
<dbReference type="AlphaFoldDB" id="A0A914E789"/>
<reference evidence="2" key="1">
    <citation type="submission" date="2022-11" db="UniProtKB">
        <authorList>
            <consortium name="WormBaseParasite"/>
        </authorList>
    </citation>
    <scope>IDENTIFICATION</scope>
</reference>
<name>A0A914E789_9BILA</name>
<accession>A0A914E789</accession>
<keyword evidence="1" id="KW-1185">Reference proteome</keyword>